<evidence type="ECO:0000313" key="3">
    <source>
        <dbReference type="EMBL" id="CAI1849629.1"/>
    </source>
</evidence>
<gene>
    <name evidence="3" type="primary">U6500B04750</name>
    <name evidence="3" type="ORF">SEUBUCD650_0B04750</name>
</gene>
<protein>
    <recommendedName>
        <fullName evidence="2">FHA domain-containing protein</fullName>
    </recommendedName>
</protein>
<feature type="compositionally biased region" description="Basic and acidic residues" evidence="1">
    <location>
        <begin position="381"/>
        <end position="390"/>
    </location>
</feature>
<dbReference type="InterPro" id="IPR008984">
    <property type="entry name" value="SMAD_FHA_dom_sf"/>
</dbReference>
<name>A0ABN8VMN9_SACEU</name>
<feature type="region of interest" description="Disordered" evidence="1">
    <location>
        <begin position="601"/>
        <end position="657"/>
    </location>
</feature>
<keyword evidence="4" id="KW-1185">Reference proteome</keyword>
<evidence type="ECO:0000313" key="4">
    <source>
        <dbReference type="Proteomes" id="UP001152964"/>
    </source>
</evidence>
<feature type="compositionally biased region" description="Polar residues" evidence="1">
    <location>
        <begin position="474"/>
        <end position="486"/>
    </location>
</feature>
<feature type="region of interest" description="Disordered" evidence="1">
    <location>
        <begin position="415"/>
        <end position="486"/>
    </location>
</feature>
<dbReference type="EMBL" id="OX291492">
    <property type="protein sequence ID" value="CAI1849629.1"/>
    <property type="molecule type" value="Genomic_DNA"/>
</dbReference>
<feature type="region of interest" description="Disordered" evidence="1">
    <location>
        <begin position="726"/>
        <end position="750"/>
    </location>
</feature>
<feature type="compositionally biased region" description="Polar residues" evidence="1">
    <location>
        <begin position="432"/>
        <end position="450"/>
    </location>
</feature>
<feature type="region of interest" description="Disordered" evidence="1">
    <location>
        <begin position="788"/>
        <end position="858"/>
    </location>
</feature>
<feature type="region of interest" description="Disordered" evidence="1">
    <location>
        <begin position="380"/>
        <end position="400"/>
    </location>
</feature>
<feature type="compositionally biased region" description="Basic and acidic residues" evidence="1">
    <location>
        <begin position="727"/>
        <end position="749"/>
    </location>
</feature>
<evidence type="ECO:0000256" key="1">
    <source>
        <dbReference type="SAM" id="MobiDB-lite"/>
    </source>
</evidence>
<sequence>MWVIRYQNILEDGSINSISCCLQASKSYSIGRSSKNELVIKNDKSISRQHVSFKWEIDDIPNPKSHKLSLINQGKLTSINKKFMKVGETSIINVTEVSNHMEIELGTAPIRIKAEWIGQIWNIPSQLAQFQTTLSLFGIATKTSIDDDPANIVISDFPSNDDDGIRELYALVNTIPLKKSQLLVELCNTLLSSSVMNLKFDETWNSMVNKSAFNVFDYDPSVLFSKFMKLDNVIILTAVGNRSDLSNTLRRINVRLSHFDSLNSLYKNVDLLKSPEKYLILALTNMKENGQKLCTVQQLITSIIDDTLFNIINTKAAEVNQNSMFGKVSEEHTAISKTAHSPETEATPTVLKKRRLNRRRVQPLDSLNFFAGGLSANPSSRHKDFDDVKEPNLGLNSKTTVSSPIIEGMDEKHYSTIQSKQEISRDTWKENGYTNTGVVNVGSPESNGSVRPTDEEPVSESPRPPPTVTRPSSQSITANAVTTTTENHMEGCRITESYKISDDLTQNENQTLKDNREFSVLSQNTPSRLQADHNSPLRELSLKEKSNTPHSFVEAIQQTKNREVKRVKSTIVELEDDELSEEAISQLNNLALVEPSNELLRDPRSLGSNTTRNSARGSEKSIIRQEWPKRKNFKTFSKVRPKSKTPKEGNKGNNQNSDFIRSAAFLITRNYVPLKKYSKKDRVSNRDRDNNEDVLALTEMKDLGPDTHMPENTNASVMQERFYAQDSDMKENNSDDIKERSFSFSRRSDTTSIVQPVKNKLFVAEDDDNDDENDVVNDSEDGFELVTITKSNLQPDAAEESSKRNRRGRNGASRPVGSYGGKNDNDNANDNDNGDNDDDDDEDDGDEGPKFKFKRKKG</sequence>
<dbReference type="PROSITE" id="PS50006">
    <property type="entry name" value="FHA_DOMAIN"/>
    <property type="match status" value="1"/>
</dbReference>
<dbReference type="InterPro" id="IPR000253">
    <property type="entry name" value="FHA_dom"/>
</dbReference>
<evidence type="ECO:0000259" key="2">
    <source>
        <dbReference type="PROSITE" id="PS50006"/>
    </source>
</evidence>
<accession>A0ABN8VMN9</accession>
<dbReference type="Pfam" id="PF00498">
    <property type="entry name" value="FHA"/>
    <property type="match status" value="1"/>
</dbReference>
<feature type="domain" description="FHA" evidence="2">
    <location>
        <begin position="28"/>
        <end position="84"/>
    </location>
</feature>
<feature type="compositionally biased region" description="Basic residues" evidence="1">
    <location>
        <begin position="630"/>
        <end position="644"/>
    </location>
</feature>
<dbReference type="Proteomes" id="UP001152964">
    <property type="component" value="Chromosome 2"/>
</dbReference>
<reference evidence="3" key="1">
    <citation type="submission" date="2022-08" db="EMBL/GenBank/DDBJ databases">
        <authorList>
            <person name="Byrne P K."/>
        </authorList>
    </citation>
    <scope>NUCLEOTIDE SEQUENCE</scope>
    <source>
        <strain evidence="3">UCD650</strain>
    </source>
</reference>
<feature type="compositionally biased region" description="Basic and acidic residues" evidence="1">
    <location>
        <begin position="617"/>
        <end position="629"/>
    </location>
</feature>
<dbReference type="Gene3D" id="2.60.200.20">
    <property type="match status" value="1"/>
</dbReference>
<feature type="compositionally biased region" description="Acidic residues" evidence="1">
    <location>
        <begin position="827"/>
        <end position="846"/>
    </location>
</feature>
<dbReference type="SUPFAM" id="SSF49879">
    <property type="entry name" value="SMAD/FHA domain"/>
    <property type="match status" value="1"/>
</dbReference>
<feature type="compositionally biased region" description="Polar residues" evidence="1">
    <location>
        <begin position="606"/>
        <end position="616"/>
    </location>
</feature>
<organism evidence="3 4">
    <name type="scientific">Saccharomyces eubayanus</name>
    <name type="common">Yeast</name>
    <dbReference type="NCBI Taxonomy" id="1080349"/>
    <lineage>
        <taxon>Eukaryota</taxon>
        <taxon>Fungi</taxon>
        <taxon>Dikarya</taxon>
        <taxon>Ascomycota</taxon>
        <taxon>Saccharomycotina</taxon>
        <taxon>Saccharomycetes</taxon>
        <taxon>Saccharomycetales</taxon>
        <taxon>Saccharomycetaceae</taxon>
        <taxon>Saccharomyces</taxon>
    </lineage>
</organism>
<proteinExistence type="predicted"/>